<dbReference type="Proteomes" id="UP000492821">
    <property type="component" value="Unassembled WGS sequence"/>
</dbReference>
<reference evidence="2" key="2">
    <citation type="submission" date="2020-10" db="UniProtKB">
        <authorList>
            <consortium name="WormBaseParasite"/>
        </authorList>
    </citation>
    <scope>IDENTIFICATION</scope>
</reference>
<name>A0A7E4WD46_PANRE</name>
<dbReference type="WBParaSite" id="Pan_g9235.t1">
    <property type="protein sequence ID" value="Pan_g9235.t1"/>
    <property type="gene ID" value="Pan_g9235"/>
</dbReference>
<dbReference type="InterPro" id="IPR008974">
    <property type="entry name" value="TRAF-like"/>
</dbReference>
<dbReference type="AlphaFoldDB" id="A0A7E4WD46"/>
<dbReference type="Gene3D" id="2.60.210.10">
    <property type="entry name" value="Apoptosis, Tumor Necrosis Factor Receptor Associated Protein 2, Chain A"/>
    <property type="match status" value="1"/>
</dbReference>
<evidence type="ECO:0000313" key="2">
    <source>
        <dbReference type="WBParaSite" id="Pan_g9235.t1"/>
    </source>
</evidence>
<evidence type="ECO:0000313" key="1">
    <source>
        <dbReference type="Proteomes" id="UP000492821"/>
    </source>
</evidence>
<sequence>MEIKPTKLSIKNSITVTMVDYQLDHNDIGEFDSSPKTFVKGSDKHEWRLQWFPAGYCTRAKEHISLFVEASTPEKKTVTLSETFNMIVETDSSCAFQKLISHEELRRIGGIVDEKVTIVCEGTFNTFNDLQLN</sequence>
<proteinExistence type="predicted"/>
<accession>A0A7E4WD46</accession>
<reference evidence="1" key="1">
    <citation type="journal article" date="2013" name="Genetics">
        <title>The draft genome and transcriptome of Panagrellus redivivus are shaped by the harsh demands of a free-living lifestyle.</title>
        <authorList>
            <person name="Srinivasan J."/>
            <person name="Dillman A.R."/>
            <person name="Macchietto M.G."/>
            <person name="Heikkinen L."/>
            <person name="Lakso M."/>
            <person name="Fracchia K.M."/>
            <person name="Antoshechkin I."/>
            <person name="Mortazavi A."/>
            <person name="Wong G."/>
            <person name="Sternberg P.W."/>
        </authorList>
    </citation>
    <scope>NUCLEOTIDE SEQUENCE [LARGE SCALE GENOMIC DNA]</scope>
    <source>
        <strain evidence="1">MT8872</strain>
    </source>
</reference>
<keyword evidence="1" id="KW-1185">Reference proteome</keyword>
<dbReference type="CDD" id="cd00121">
    <property type="entry name" value="MATH"/>
    <property type="match status" value="1"/>
</dbReference>
<protein>
    <submittedName>
        <fullName evidence="2">MATH domain-containing protein</fullName>
    </submittedName>
</protein>
<dbReference type="SUPFAM" id="SSF49599">
    <property type="entry name" value="TRAF domain-like"/>
    <property type="match status" value="1"/>
</dbReference>
<dbReference type="InterPro" id="IPR002083">
    <property type="entry name" value="MATH/TRAF_dom"/>
</dbReference>
<organism evidence="1 2">
    <name type="scientific">Panagrellus redivivus</name>
    <name type="common">Microworm</name>
    <dbReference type="NCBI Taxonomy" id="6233"/>
    <lineage>
        <taxon>Eukaryota</taxon>
        <taxon>Metazoa</taxon>
        <taxon>Ecdysozoa</taxon>
        <taxon>Nematoda</taxon>
        <taxon>Chromadorea</taxon>
        <taxon>Rhabditida</taxon>
        <taxon>Tylenchina</taxon>
        <taxon>Panagrolaimomorpha</taxon>
        <taxon>Panagrolaimoidea</taxon>
        <taxon>Panagrolaimidae</taxon>
        <taxon>Panagrellus</taxon>
    </lineage>
</organism>